<keyword evidence="3" id="KW-1185">Reference proteome</keyword>
<dbReference type="Proteomes" id="UP000005580">
    <property type="component" value="Unassembled WGS sequence"/>
</dbReference>
<protein>
    <submittedName>
        <fullName evidence="2">Uncharacterized protein</fullName>
    </submittedName>
</protein>
<sequence>MKNTTYITLGTLILIPFIFILLFLVPEKELSDVFNLTKMADRKLKMVHNVVFDGRIDLLDSANVQLQLVIVPDTTGNGCSVNYPSEVLKVVQIGNTLRIRVSDEGKSLLRKNLRLLQNADMNKIDPDTIYSSDTLKIKLLADRSLENIDLKYEHEIVLEGAKLPKLTVRTPGVITLSKGTEIGRLRIVGHPTLHLYNSKAGNIFYRLISGEENESGALYGENYHIGTLTIAGNGYMTGIDAAKCDHLIIDPDRGEDGGLNVSFDEVKALWKVK</sequence>
<dbReference type="RefSeq" id="WP_004369709.1">
    <property type="nucleotide sequence ID" value="NZ_GL833119.1"/>
</dbReference>
<dbReference type="HOGENOM" id="CLU_1018852_0_0_10"/>
<feature type="transmembrane region" description="Helical" evidence="1">
    <location>
        <begin position="6"/>
        <end position="25"/>
    </location>
</feature>
<keyword evidence="1" id="KW-0472">Membrane</keyword>
<organism evidence="2 3">
    <name type="scientific">Hoylesella oralis ATCC 33269</name>
    <dbReference type="NCBI Taxonomy" id="873533"/>
    <lineage>
        <taxon>Bacteria</taxon>
        <taxon>Pseudomonadati</taxon>
        <taxon>Bacteroidota</taxon>
        <taxon>Bacteroidia</taxon>
        <taxon>Bacteroidales</taxon>
        <taxon>Prevotellaceae</taxon>
        <taxon>Hoylesella</taxon>
    </lineage>
</organism>
<accession>E7RQW3</accession>
<proteinExistence type="predicted"/>
<dbReference type="AlphaFoldDB" id="E7RQW3"/>
<evidence type="ECO:0000256" key="1">
    <source>
        <dbReference type="SAM" id="Phobius"/>
    </source>
</evidence>
<dbReference type="STRING" id="28134.SAMN05444288_2375"/>
<keyword evidence="1" id="KW-0812">Transmembrane</keyword>
<gene>
    <name evidence="2" type="ORF">HMPREF0663_11564</name>
</gene>
<name>E7RQW3_9BACT</name>
<evidence type="ECO:0000313" key="2">
    <source>
        <dbReference type="EMBL" id="EFZ36651.1"/>
    </source>
</evidence>
<keyword evidence="1" id="KW-1133">Transmembrane helix</keyword>
<reference evidence="2" key="1">
    <citation type="submission" date="2011-01" db="EMBL/GenBank/DDBJ databases">
        <authorList>
            <person name="Muzny D."/>
            <person name="Qin X."/>
            <person name="Buhay C."/>
            <person name="Dugan-Rocha S."/>
            <person name="Ding Y."/>
            <person name="Chen G."/>
            <person name="Hawes A."/>
            <person name="Holder M."/>
            <person name="Jhangiani S."/>
            <person name="Johnson A."/>
            <person name="Khan Z."/>
            <person name="Li Z."/>
            <person name="Liu W."/>
            <person name="Liu X."/>
            <person name="Perez L."/>
            <person name="Shen H."/>
            <person name="Wang Q."/>
            <person name="Watt J."/>
            <person name="Xi L."/>
            <person name="Xin Y."/>
            <person name="Zhou J."/>
            <person name="Deng J."/>
            <person name="Jiang H."/>
            <person name="Liu Y."/>
            <person name="Qu J."/>
            <person name="Song X.-Z."/>
            <person name="Zhang L."/>
            <person name="Villasana D."/>
            <person name="Johnson A."/>
            <person name="Liu J."/>
            <person name="Liyanage D."/>
            <person name="Lorensuhewa L."/>
            <person name="Robinson T."/>
            <person name="Song A."/>
            <person name="Song B.-B."/>
            <person name="Dinh H."/>
            <person name="Thornton R."/>
            <person name="Coyle M."/>
            <person name="Francisco L."/>
            <person name="Jackson L."/>
            <person name="Javaid M."/>
            <person name="Korchina V."/>
            <person name="Kovar C."/>
            <person name="Mata R."/>
            <person name="Mathew T."/>
            <person name="Ngo R."/>
            <person name="Nguyen L."/>
            <person name="Nguyen N."/>
            <person name="Okwuonu G."/>
            <person name="Ongeri F."/>
            <person name="Pham C."/>
            <person name="Simmons D."/>
            <person name="Wilczek-Boney K."/>
            <person name="Hale W."/>
            <person name="Jakkamsetti A."/>
            <person name="Pham P."/>
            <person name="Ruth R."/>
            <person name="San Lucas F."/>
            <person name="Warren J."/>
            <person name="Zhang J."/>
            <person name="Zhao Z."/>
            <person name="Zhou C."/>
            <person name="Zhu D."/>
            <person name="Lee S."/>
            <person name="Bess C."/>
            <person name="Blankenburg K."/>
            <person name="Forbes L."/>
            <person name="Fu Q."/>
            <person name="Gubbala S."/>
            <person name="Hirani K."/>
            <person name="Jayaseelan J.C."/>
            <person name="Lara F."/>
            <person name="Munidasa M."/>
            <person name="Palculict T."/>
            <person name="Patil S."/>
            <person name="Pu L.-L."/>
            <person name="Saada N."/>
            <person name="Tang L."/>
            <person name="Weissenberger G."/>
            <person name="Zhu Y."/>
            <person name="Hemphill L."/>
            <person name="Shang Y."/>
            <person name="Youmans B."/>
            <person name="Ayvaz T."/>
            <person name="Ross M."/>
            <person name="Santibanez J."/>
            <person name="Aqrawi P."/>
            <person name="Gross S."/>
            <person name="Joshi V."/>
            <person name="Fowler G."/>
            <person name="Nazareth L."/>
            <person name="Reid J."/>
            <person name="Worley K."/>
            <person name="Petrosino J."/>
            <person name="Highlander S."/>
            <person name="Gibbs R."/>
        </authorList>
    </citation>
    <scope>NUCLEOTIDE SEQUENCE [LARGE SCALE GENOMIC DNA]</scope>
    <source>
        <strain evidence="2">ATCC 33269</strain>
    </source>
</reference>
<comment type="caution">
    <text evidence="2">The sequence shown here is derived from an EMBL/GenBank/DDBJ whole genome shotgun (WGS) entry which is preliminary data.</text>
</comment>
<evidence type="ECO:0000313" key="3">
    <source>
        <dbReference type="Proteomes" id="UP000005580"/>
    </source>
</evidence>
<dbReference type="EMBL" id="AEPE02000005">
    <property type="protein sequence ID" value="EFZ36651.1"/>
    <property type="molecule type" value="Genomic_DNA"/>
</dbReference>